<dbReference type="AlphaFoldDB" id="A0A418T3Z1"/>
<evidence type="ECO:0000313" key="1">
    <source>
        <dbReference type="EMBL" id="RJE87840.1"/>
    </source>
</evidence>
<protein>
    <submittedName>
        <fullName evidence="1">Uncharacterized protein</fullName>
    </submittedName>
</protein>
<proteinExistence type="predicted"/>
<gene>
    <name evidence="1" type="ORF">D3P04_02620</name>
</gene>
<comment type="caution">
    <text evidence="1">The sequence shown here is derived from an EMBL/GenBank/DDBJ whole genome shotgun (WGS) entry which is preliminary data.</text>
</comment>
<keyword evidence="2" id="KW-1185">Reference proteome</keyword>
<reference evidence="2" key="1">
    <citation type="submission" date="2018-09" db="EMBL/GenBank/DDBJ databases">
        <title>Acidovorax cavernicola nov. sp. isolated from Gruta de las Maravillas (Aracena, Spain).</title>
        <authorList>
            <person name="Jurado V."/>
            <person name="Gutierrez-Patricio S."/>
            <person name="Gonzalez-Pimentel J.L."/>
            <person name="Miller A.Z."/>
            <person name="Laiz L."/>
            <person name="Saiz-Jimenez C."/>
        </authorList>
    </citation>
    <scope>NUCLEOTIDE SEQUENCE [LARGE SCALE GENOMIC DNA]</scope>
    <source>
        <strain evidence="2">1011MAR3C25</strain>
    </source>
</reference>
<organism evidence="1 2">
    <name type="scientific">Paracoccus onubensis</name>
    <dbReference type="NCBI Taxonomy" id="1675788"/>
    <lineage>
        <taxon>Bacteria</taxon>
        <taxon>Pseudomonadati</taxon>
        <taxon>Pseudomonadota</taxon>
        <taxon>Alphaproteobacteria</taxon>
        <taxon>Rhodobacterales</taxon>
        <taxon>Paracoccaceae</taxon>
        <taxon>Paracoccus</taxon>
    </lineage>
</organism>
<dbReference type="Proteomes" id="UP000284202">
    <property type="component" value="Unassembled WGS sequence"/>
</dbReference>
<accession>A0A418T3Z1</accession>
<dbReference type="EMBL" id="QZCG01000002">
    <property type="protein sequence ID" value="RJE87840.1"/>
    <property type="molecule type" value="Genomic_DNA"/>
</dbReference>
<evidence type="ECO:0000313" key="2">
    <source>
        <dbReference type="Proteomes" id="UP000284202"/>
    </source>
</evidence>
<name>A0A418T3Z1_9RHOB</name>
<sequence>MDGTTTTGNLLNDNGAVSDLLDNLAEGDITGSLSDVYANVIGPGGVVHNLADGGGLGIEGLLGNTLGLADGILGSADGLTDDLPILGGSLL</sequence>